<organism evidence="2 3">
    <name type="scientific">Williamsia limnetica</name>
    <dbReference type="NCBI Taxonomy" id="882452"/>
    <lineage>
        <taxon>Bacteria</taxon>
        <taxon>Bacillati</taxon>
        <taxon>Actinomycetota</taxon>
        <taxon>Actinomycetes</taxon>
        <taxon>Mycobacteriales</taxon>
        <taxon>Nocardiaceae</taxon>
        <taxon>Williamsia</taxon>
    </lineage>
</organism>
<comment type="caution">
    <text evidence="2">The sequence shown here is derived from an EMBL/GenBank/DDBJ whole genome shotgun (WGS) entry which is preliminary data.</text>
</comment>
<feature type="region of interest" description="Disordered" evidence="1">
    <location>
        <begin position="271"/>
        <end position="290"/>
    </location>
</feature>
<dbReference type="Proteomes" id="UP000247591">
    <property type="component" value="Unassembled WGS sequence"/>
</dbReference>
<evidence type="ECO:0000313" key="3">
    <source>
        <dbReference type="Proteomes" id="UP000247591"/>
    </source>
</evidence>
<protein>
    <submittedName>
        <fullName evidence="2">Uncharacterized protein</fullName>
    </submittedName>
</protein>
<dbReference type="EMBL" id="QJSP01000031">
    <property type="protein sequence ID" value="PYE11782.1"/>
    <property type="molecule type" value="Genomic_DNA"/>
</dbReference>
<evidence type="ECO:0000256" key="1">
    <source>
        <dbReference type="SAM" id="MobiDB-lite"/>
    </source>
</evidence>
<dbReference type="AlphaFoldDB" id="A0A318RKT1"/>
<dbReference type="RefSeq" id="WP_110472983.1">
    <property type="nucleotide sequence ID" value="NZ_QJSP01000031.1"/>
</dbReference>
<reference evidence="2 3" key="1">
    <citation type="submission" date="2018-06" db="EMBL/GenBank/DDBJ databases">
        <title>Genomic Encyclopedia of Type Strains, Phase IV (KMG-IV): sequencing the most valuable type-strain genomes for metagenomic binning, comparative biology and taxonomic classification.</title>
        <authorList>
            <person name="Goeker M."/>
        </authorList>
    </citation>
    <scope>NUCLEOTIDE SEQUENCE [LARGE SCALE GENOMIC DNA]</scope>
    <source>
        <strain evidence="2 3">DSM 45521</strain>
    </source>
</reference>
<proteinExistence type="predicted"/>
<name>A0A318RKT1_WILLI</name>
<gene>
    <name evidence="2" type="ORF">DFR67_13128</name>
</gene>
<keyword evidence="3" id="KW-1185">Reference proteome</keyword>
<accession>A0A318RKT1</accession>
<dbReference type="OrthoDB" id="4509678at2"/>
<evidence type="ECO:0000313" key="2">
    <source>
        <dbReference type="EMBL" id="PYE11782.1"/>
    </source>
</evidence>
<sequence length="474" mass="50670">MTITIADIDRWNPADIERVFKVCEVTANHCGETSDGLANLGVFGSWAGDAAEAAARSIGKTKVDLDLHATEVMAIAYAAKTAVGEVEEVKATLKAVRADSDRLGFEIDSATGKVFDPDPPTMQGWPQEDKATYYDAQRTLQARVNNLLHAADRADDDLAVAIQGALGELPITDVRDTPNAIGESSVNRHQNQSSAFQEVYGRVPRTENEWRMAEALDTETYDSKNMGANANVVVGTIEPRPGHGIVRTNLYIPGKEAQNITLNPGDVLDGRAFPNNYGDNRGPDPDASAEQSRVSIYVDYENGVVVARQNPTVVTSGPNPPKADVPEVHVAQAPDGSVRVHYFATDTYQPEMGKNLGVGVEGDLTMKPNDNGSVDVGGKIGTFPSAEVYQYNEDGTARTLATHEATKSEWGPLKNLPKGPNHEIGVDVPQIGETPKASPQMGYPGTQQSNAPVVGTELGSPAAPPRVGIVEIHK</sequence>